<evidence type="ECO:0000313" key="8">
    <source>
        <dbReference type="Proteomes" id="UP000305948"/>
    </source>
</evidence>
<dbReference type="AlphaFoldDB" id="A0A5C3N3Y9"/>
<dbReference type="CDD" id="cd00067">
    <property type="entry name" value="GAL4"/>
    <property type="match status" value="1"/>
</dbReference>
<evidence type="ECO:0000313" key="7">
    <source>
        <dbReference type="EMBL" id="TFK51695.1"/>
    </source>
</evidence>
<dbReference type="PROSITE" id="PS50048">
    <property type="entry name" value="ZN2_CY6_FUNGAL_2"/>
    <property type="match status" value="1"/>
</dbReference>
<proteinExistence type="predicted"/>
<dbReference type="PANTHER" id="PTHR31001:SF56">
    <property type="entry name" value="ZN(2)-C6 FUNGAL-TYPE DOMAIN-CONTAINING PROTEIN"/>
    <property type="match status" value="1"/>
</dbReference>
<dbReference type="OrthoDB" id="424974at2759"/>
<dbReference type="GO" id="GO:0006351">
    <property type="term" value="P:DNA-templated transcription"/>
    <property type="evidence" value="ECO:0007669"/>
    <property type="project" value="InterPro"/>
</dbReference>
<evidence type="ECO:0000259" key="6">
    <source>
        <dbReference type="PROSITE" id="PS50048"/>
    </source>
</evidence>
<evidence type="ECO:0000256" key="5">
    <source>
        <dbReference type="SAM" id="MobiDB-lite"/>
    </source>
</evidence>
<dbReference type="CDD" id="cd12148">
    <property type="entry name" value="fungal_TF_MHR"/>
    <property type="match status" value="1"/>
</dbReference>
<keyword evidence="3" id="KW-0539">Nucleus</keyword>
<dbReference type="PANTHER" id="PTHR31001">
    <property type="entry name" value="UNCHARACTERIZED TRANSCRIPTIONAL REGULATORY PROTEIN"/>
    <property type="match status" value="1"/>
</dbReference>
<accession>A0A5C3N3Y9</accession>
<keyword evidence="4" id="KW-0175">Coiled coil</keyword>
<dbReference type="GO" id="GO:0005634">
    <property type="term" value="C:nucleus"/>
    <property type="evidence" value="ECO:0007669"/>
    <property type="project" value="UniProtKB-SubCell"/>
</dbReference>
<feature type="region of interest" description="Disordered" evidence="5">
    <location>
        <begin position="625"/>
        <end position="727"/>
    </location>
</feature>
<dbReference type="GO" id="GO:0000981">
    <property type="term" value="F:DNA-binding transcription factor activity, RNA polymerase II-specific"/>
    <property type="evidence" value="ECO:0007669"/>
    <property type="project" value="InterPro"/>
</dbReference>
<dbReference type="Gene3D" id="4.10.240.10">
    <property type="entry name" value="Zn(2)-C6 fungal-type DNA-binding domain"/>
    <property type="match status" value="1"/>
</dbReference>
<evidence type="ECO:0000256" key="3">
    <source>
        <dbReference type="ARBA" id="ARBA00023242"/>
    </source>
</evidence>
<keyword evidence="8" id="KW-1185">Reference proteome</keyword>
<keyword evidence="2" id="KW-0479">Metal-binding</keyword>
<gene>
    <name evidence="7" type="ORF">OE88DRAFT_1460474</name>
</gene>
<comment type="subcellular location">
    <subcellularLocation>
        <location evidence="1">Nucleus</location>
    </subcellularLocation>
</comment>
<feature type="compositionally biased region" description="Low complexity" evidence="5">
    <location>
        <begin position="671"/>
        <end position="685"/>
    </location>
</feature>
<sequence>MATSRLGPDRNHGASTGTRRRAAPLSCAECRRLKLKCSRVFPCTSCVKKGCAAICPDGSLTTGKGNRFVLANTEVLHEKIEQLSTRVRQLEDALAEVYGQQSSQPHPLLSEELLGIKRPLEREEPEQVTPRARPEESAEVIDAFGSLSIGQSGRSTFFGQTANSWYLLQNEEETEEDEEATTPTVPLPADVHWLSSIFPFAMHFGQHPAEVRQSILSLLPSPDRAQQLSALYYKHAAWMYTPIYETDFIDNVYTRFYNDVSLPEFTPVETHRLAVLYMVFAMGALLDLDRPPLSLEANQYYSLGRAALSIGSVLEEPSILSIQALVIMSHYMFWANIDSPRWAIMGLVMKLVQTVGLHRDSGKWQLSPEESLQRRSLMWEVYTYDSWQSLTFGRPPSFSMSHIDCQMAFETTQNKKGEAEMSFAAWKHRFTSQCLSIVHEQAFGARGVSYPTLQKLDQAVRKFYIPPSLVVPGFGSLTDNTDRESPPLELTMQRHIALAIKEITIFYMHRGFFARALEDHSGDPLSSKYSPSVLACYNSACSFVGLVKNLFSQQPELTQRMWFLFTHVFSCAIALGAIPSRCPGMALAPSALAHLKSAHHLFEQISTNPRAAKVLPVLRKLDTRASATMADHRSNKSPDSPTRRISYGEPVVKSEEDEWATLGGKTRLVSRRSPASGGSSGSRSPETVFAVSPYSPTAVSPSASTFHTSPPPPPPQPPPALAQEAQAQYAPGWDVYPAQEQMAYDPNPAVPQGSWGFFSPEQSWQMAQGAVDPSQPQYQQGQFVDYGVSSPEYQKMYYAQQPQQAGMQQQVLYETDVSDSWRHFVAQFNQA</sequence>
<evidence type="ECO:0000256" key="4">
    <source>
        <dbReference type="SAM" id="Coils"/>
    </source>
</evidence>
<reference evidence="7 8" key="1">
    <citation type="journal article" date="2019" name="Nat. Ecol. Evol.">
        <title>Megaphylogeny resolves global patterns of mushroom evolution.</title>
        <authorList>
            <person name="Varga T."/>
            <person name="Krizsan K."/>
            <person name="Foldi C."/>
            <person name="Dima B."/>
            <person name="Sanchez-Garcia M."/>
            <person name="Sanchez-Ramirez S."/>
            <person name="Szollosi G.J."/>
            <person name="Szarkandi J.G."/>
            <person name="Papp V."/>
            <person name="Albert L."/>
            <person name="Andreopoulos W."/>
            <person name="Angelini C."/>
            <person name="Antonin V."/>
            <person name="Barry K.W."/>
            <person name="Bougher N.L."/>
            <person name="Buchanan P."/>
            <person name="Buyck B."/>
            <person name="Bense V."/>
            <person name="Catcheside P."/>
            <person name="Chovatia M."/>
            <person name="Cooper J."/>
            <person name="Damon W."/>
            <person name="Desjardin D."/>
            <person name="Finy P."/>
            <person name="Geml J."/>
            <person name="Haridas S."/>
            <person name="Hughes K."/>
            <person name="Justo A."/>
            <person name="Karasinski D."/>
            <person name="Kautmanova I."/>
            <person name="Kiss B."/>
            <person name="Kocsube S."/>
            <person name="Kotiranta H."/>
            <person name="LaButti K.M."/>
            <person name="Lechner B.E."/>
            <person name="Liimatainen K."/>
            <person name="Lipzen A."/>
            <person name="Lukacs Z."/>
            <person name="Mihaltcheva S."/>
            <person name="Morgado L.N."/>
            <person name="Niskanen T."/>
            <person name="Noordeloos M.E."/>
            <person name="Ohm R.A."/>
            <person name="Ortiz-Santana B."/>
            <person name="Ovrebo C."/>
            <person name="Racz N."/>
            <person name="Riley R."/>
            <person name="Savchenko A."/>
            <person name="Shiryaev A."/>
            <person name="Soop K."/>
            <person name="Spirin V."/>
            <person name="Szebenyi C."/>
            <person name="Tomsovsky M."/>
            <person name="Tulloss R.E."/>
            <person name="Uehling J."/>
            <person name="Grigoriev I.V."/>
            <person name="Vagvolgyi C."/>
            <person name="Papp T."/>
            <person name="Martin F.M."/>
            <person name="Miettinen O."/>
            <person name="Hibbett D.S."/>
            <person name="Nagy L.G."/>
        </authorList>
    </citation>
    <scope>NUCLEOTIDE SEQUENCE [LARGE SCALE GENOMIC DNA]</scope>
    <source>
        <strain evidence="7 8">OMC1185</strain>
    </source>
</reference>
<name>A0A5C3N3Y9_9AGAM</name>
<dbReference type="SUPFAM" id="SSF57701">
    <property type="entry name" value="Zn2/Cys6 DNA-binding domain"/>
    <property type="match status" value="1"/>
</dbReference>
<dbReference type="Proteomes" id="UP000305948">
    <property type="component" value="Unassembled WGS sequence"/>
</dbReference>
<feature type="domain" description="Zn(2)-C6 fungal-type" evidence="6">
    <location>
        <begin position="26"/>
        <end position="55"/>
    </location>
</feature>
<dbReference type="InterPro" id="IPR050613">
    <property type="entry name" value="Sec_Metabolite_Reg"/>
</dbReference>
<dbReference type="Pfam" id="PF04082">
    <property type="entry name" value="Fungal_trans"/>
    <property type="match status" value="1"/>
</dbReference>
<dbReference type="InterPro" id="IPR036864">
    <property type="entry name" value="Zn2-C6_fun-type_DNA-bd_sf"/>
</dbReference>
<evidence type="ECO:0000256" key="2">
    <source>
        <dbReference type="ARBA" id="ARBA00022723"/>
    </source>
</evidence>
<dbReference type="GO" id="GO:0003677">
    <property type="term" value="F:DNA binding"/>
    <property type="evidence" value="ECO:0007669"/>
    <property type="project" value="InterPro"/>
</dbReference>
<protein>
    <recommendedName>
        <fullName evidence="6">Zn(2)-C6 fungal-type domain-containing protein</fullName>
    </recommendedName>
</protein>
<dbReference type="InterPro" id="IPR007219">
    <property type="entry name" value="XnlR_reg_dom"/>
</dbReference>
<dbReference type="PROSITE" id="PS00463">
    <property type="entry name" value="ZN2_CY6_FUNGAL_1"/>
    <property type="match status" value="1"/>
</dbReference>
<feature type="coiled-coil region" evidence="4">
    <location>
        <begin position="73"/>
        <end position="100"/>
    </location>
</feature>
<dbReference type="SMART" id="SM00066">
    <property type="entry name" value="GAL4"/>
    <property type="match status" value="1"/>
</dbReference>
<dbReference type="STRING" id="5364.A0A5C3N3Y9"/>
<dbReference type="EMBL" id="ML213510">
    <property type="protein sequence ID" value="TFK51695.1"/>
    <property type="molecule type" value="Genomic_DNA"/>
</dbReference>
<dbReference type="InterPro" id="IPR001138">
    <property type="entry name" value="Zn2Cys6_DnaBD"/>
</dbReference>
<organism evidence="7 8">
    <name type="scientific">Heliocybe sulcata</name>
    <dbReference type="NCBI Taxonomy" id="5364"/>
    <lineage>
        <taxon>Eukaryota</taxon>
        <taxon>Fungi</taxon>
        <taxon>Dikarya</taxon>
        <taxon>Basidiomycota</taxon>
        <taxon>Agaricomycotina</taxon>
        <taxon>Agaricomycetes</taxon>
        <taxon>Gloeophyllales</taxon>
        <taxon>Gloeophyllaceae</taxon>
        <taxon>Heliocybe</taxon>
    </lineage>
</organism>
<evidence type="ECO:0000256" key="1">
    <source>
        <dbReference type="ARBA" id="ARBA00004123"/>
    </source>
</evidence>
<dbReference type="SMART" id="SM00906">
    <property type="entry name" value="Fungal_trans"/>
    <property type="match status" value="1"/>
</dbReference>
<dbReference type="GO" id="GO:0008270">
    <property type="term" value="F:zinc ion binding"/>
    <property type="evidence" value="ECO:0007669"/>
    <property type="project" value="InterPro"/>
</dbReference>
<feature type="compositionally biased region" description="Polar residues" evidence="5">
    <location>
        <begin position="694"/>
        <end position="708"/>
    </location>
</feature>
<feature type="compositionally biased region" description="Pro residues" evidence="5">
    <location>
        <begin position="709"/>
        <end position="720"/>
    </location>
</feature>